<dbReference type="EMBL" id="CP049055">
    <property type="protein sequence ID" value="QII13997.1"/>
    <property type="molecule type" value="Genomic_DNA"/>
</dbReference>
<feature type="domain" description="DUF7718" evidence="1">
    <location>
        <begin position="2"/>
        <end position="103"/>
    </location>
</feature>
<evidence type="ECO:0000313" key="3">
    <source>
        <dbReference type="EMBL" id="QII13997.1"/>
    </source>
</evidence>
<proteinExistence type="predicted"/>
<evidence type="ECO:0000313" key="4">
    <source>
        <dbReference type="Proteomes" id="UP000501926"/>
    </source>
</evidence>
<reference evidence="2" key="2">
    <citation type="submission" date="2006-01" db="EMBL/GenBank/DDBJ databases">
        <authorList>
            <person name="Genoscope"/>
        </authorList>
    </citation>
    <scope>NUCLEOTIDE SEQUENCE</scope>
</reference>
<accession>Q1PWB9</accession>
<sequence>MDKEYFLELEEKTIVYVHFKTEKGYVTEFVVKLLSAFEGEWHEILRYDSGHGCPHKDILNTDGKVTRKIWYDFLDNGQALTMAIKDIKDNFEFYKERYPKWLKEY</sequence>
<gene>
    <name evidence="3" type="ORF">KsCSTR_46180</name>
    <name evidence="2" type="ORF">kustc0778</name>
</gene>
<dbReference type="Pfam" id="PF24839">
    <property type="entry name" value="DUF7718"/>
    <property type="match status" value="1"/>
</dbReference>
<dbReference type="AlphaFoldDB" id="Q1PWB9"/>
<dbReference type="RefSeq" id="WP_164995565.1">
    <property type="nucleotide sequence ID" value="NZ_CP049055.1"/>
</dbReference>
<reference evidence="3 4" key="3">
    <citation type="submission" date="2020-02" db="EMBL/GenBank/DDBJ databases">
        <title>Newly sequenced genome of strain CSTR1 showed variability in Candidatus Kuenenia stuttgartiensis genomes.</title>
        <authorList>
            <person name="Ding C."/>
            <person name="Adrian L."/>
        </authorList>
    </citation>
    <scope>NUCLEOTIDE SEQUENCE [LARGE SCALE GENOMIC DNA]</scope>
    <source>
        <strain evidence="3 4">CSTR1</strain>
    </source>
</reference>
<reference evidence="2" key="1">
    <citation type="journal article" date="2006" name="Nature">
        <title>Deciphering the evolution and metabolism of an anammox bacterium from a community genome.</title>
        <authorList>
            <person name="Strous M."/>
            <person name="Pelletier E."/>
            <person name="Mangenot S."/>
            <person name="Rattei T."/>
            <person name="Lehner A."/>
            <person name="Taylor M.W."/>
            <person name="Horn M."/>
            <person name="Daims H."/>
            <person name="Bartol-Mavel D."/>
            <person name="Wincker P."/>
            <person name="Barbe V."/>
            <person name="Fonknechten N."/>
            <person name="Vallenet D."/>
            <person name="Segurens B."/>
            <person name="Schenowitz-Truong C."/>
            <person name="Medigue C."/>
            <person name="Collingro A."/>
            <person name="Snel B."/>
            <person name="Dutilh B.E."/>
            <person name="OpDenCamp H.J.M."/>
            <person name="vanDerDrift C."/>
            <person name="Cirpus I."/>
            <person name="vanDePas-Schoonen K.T."/>
            <person name="Harhangi H.R."/>
            <person name="vanNiftrik L."/>
            <person name="Schmid M."/>
            <person name="Keltjens J."/>
            <person name="vanDeVossenberg J."/>
            <person name="Kartal B."/>
            <person name="Meier H."/>
            <person name="Frishman D."/>
            <person name="Huynen M.A."/>
            <person name="Mewes H."/>
            <person name="Weissenbach J."/>
            <person name="Jetten M.S.M."/>
            <person name="Wagner M."/>
            <person name="LePaslier D."/>
        </authorList>
    </citation>
    <scope>NUCLEOTIDE SEQUENCE</scope>
</reference>
<evidence type="ECO:0000313" key="2">
    <source>
        <dbReference type="EMBL" id="CAJ71523.1"/>
    </source>
</evidence>
<dbReference type="Proteomes" id="UP000501926">
    <property type="component" value="Chromosome"/>
</dbReference>
<dbReference type="InterPro" id="IPR056135">
    <property type="entry name" value="DUF7718"/>
</dbReference>
<protein>
    <recommendedName>
        <fullName evidence="1">DUF7718 domain-containing protein</fullName>
    </recommendedName>
</protein>
<dbReference type="EMBL" id="CT573073">
    <property type="protein sequence ID" value="CAJ71523.1"/>
    <property type="molecule type" value="Genomic_DNA"/>
</dbReference>
<name>Q1PWB9_KUEST</name>
<organism evidence="2">
    <name type="scientific">Kuenenia stuttgartiensis</name>
    <dbReference type="NCBI Taxonomy" id="174633"/>
    <lineage>
        <taxon>Bacteria</taxon>
        <taxon>Pseudomonadati</taxon>
        <taxon>Planctomycetota</taxon>
        <taxon>Candidatus Brocadiia</taxon>
        <taxon>Candidatus Brocadiales</taxon>
        <taxon>Candidatus Brocadiaceae</taxon>
        <taxon>Candidatus Kuenenia</taxon>
    </lineage>
</organism>
<evidence type="ECO:0000259" key="1">
    <source>
        <dbReference type="Pfam" id="PF24839"/>
    </source>
</evidence>